<dbReference type="PROSITE" id="PS51352">
    <property type="entry name" value="THIOREDOXIN_2"/>
    <property type="match status" value="1"/>
</dbReference>
<feature type="chain" id="PRO_5018676050" evidence="5">
    <location>
        <begin position="23"/>
        <end position="347"/>
    </location>
</feature>
<dbReference type="InterPro" id="IPR011990">
    <property type="entry name" value="TPR-like_helical_dom_sf"/>
</dbReference>
<dbReference type="SUPFAM" id="SSF52833">
    <property type="entry name" value="Thioredoxin-like"/>
    <property type="match status" value="1"/>
</dbReference>
<dbReference type="AlphaFoldDB" id="A0A3R9NV25"/>
<keyword evidence="8" id="KW-1185">Reference proteome</keyword>
<name>A0A3R9NV25_9BACT</name>
<dbReference type="GO" id="GO:0006950">
    <property type="term" value="P:response to stress"/>
    <property type="evidence" value="ECO:0007669"/>
    <property type="project" value="UniProtKB-ARBA"/>
</dbReference>
<evidence type="ECO:0000256" key="4">
    <source>
        <dbReference type="ARBA" id="ARBA00023284"/>
    </source>
</evidence>
<evidence type="ECO:0000256" key="1">
    <source>
        <dbReference type="ARBA" id="ARBA00004196"/>
    </source>
</evidence>
<dbReference type="Gene3D" id="3.40.30.10">
    <property type="entry name" value="Glutaredoxin"/>
    <property type="match status" value="1"/>
</dbReference>
<evidence type="ECO:0000313" key="8">
    <source>
        <dbReference type="Proteomes" id="UP000269669"/>
    </source>
</evidence>
<comment type="caution">
    <text evidence="7">The sequence shown here is derived from an EMBL/GenBank/DDBJ whole genome shotgun (WGS) entry which is preliminary data.</text>
</comment>
<dbReference type="PANTHER" id="PTHR42852">
    <property type="entry name" value="THIOL:DISULFIDE INTERCHANGE PROTEIN DSBE"/>
    <property type="match status" value="1"/>
</dbReference>
<dbReference type="InterPro" id="IPR017937">
    <property type="entry name" value="Thioredoxin_CS"/>
</dbReference>
<keyword evidence="7" id="KW-0413">Isomerase</keyword>
<dbReference type="InterPro" id="IPR013766">
    <property type="entry name" value="Thioredoxin_domain"/>
</dbReference>
<dbReference type="PROSITE" id="PS00194">
    <property type="entry name" value="THIOREDOXIN_1"/>
    <property type="match status" value="1"/>
</dbReference>
<dbReference type="RefSeq" id="WP_125485934.1">
    <property type="nucleotide sequence ID" value="NZ_RSDW01000001.1"/>
</dbReference>
<dbReference type="Pfam" id="PF08534">
    <property type="entry name" value="Redoxin"/>
    <property type="match status" value="1"/>
</dbReference>
<feature type="signal peptide" evidence="5">
    <location>
        <begin position="1"/>
        <end position="22"/>
    </location>
</feature>
<dbReference type="GO" id="GO:0016853">
    <property type="term" value="F:isomerase activity"/>
    <property type="evidence" value="ECO:0007669"/>
    <property type="project" value="UniProtKB-KW"/>
</dbReference>
<evidence type="ECO:0000256" key="3">
    <source>
        <dbReference type="ARBA" id="ARBA00023157"/>
    </source>
</evidence>
<dbReference type="GO" id="GO:0016491">
    <property type="term" value="F:oxidoreductase activity"/>
    <property type="evidence" value="ECO:0007669"/>
    <property type="project" value="InterPro"/>
</dbReference>
<sequence>MRPLVALVLATFCCLPTINAQAPQSYKSDPKFISAVAEAKKLANQHEYFFAIDSYKKANKIAGGKDFNSLDEIFTIQMTIARYKDAANTASEMESIATNPSDKSYAEGSRGFALYQQAGDKGKPEFLKAADESLKAAIASNPKNATAHFYEGRTLARLNQIDAASEQFKACLSCLSPKDPSYVRTEHFAANPALSLAKMAPPITVTALDGSHFNLDEMGGRVVLIDFWATWCGPCKAELPHMKKIAKEFANEPLVIISVSWDSDEAKWKDFIAKNEMTWVQYRDANHDLSNAFGINAIPHYFTIDTDGVLTAEMLGEGSDVEGKLKKLIAKAKAARESAPRSSSTGN</sequence>
<keyword evidence="5" id="KW-0732">Signal</keyword>
<dbReference type="InterPro" id="IPR050553">
    <property type="entry name" value="Thioredoxin_ResA/DsbE_sf"/>
</dbReference>
<evidence type="ECO:0000313" key="7">
    <source>
        <dbReference type="EMBL" id="RSL17446.1"/>
    </source>
</evidence>
<organism evidence="7 8">
    <name type="scientific">Edaphobacter aggregans</name>
    <dbReference type="NCBI Taxonomy" id="570835"/>
    <lineage>
        <taxon>Bacteria</taxon>
        <taxon>Pseudomonadati</taxon>
        <taxon>Acidobacteriota</taxon>
        <taxon>Terriglobia</taxon>
        <taxon>Terriglobales</taxon>
        <taxon>Acidobacteriaceae</taxon>
        <taxon>Edaphobacter</taxon>
    </lineage>
</organism>
<evidence type="ECO:0000256" key="2">
    <source>
        <dbReference type="ARBA" id="ARBA00022748"/>
    </source>
</evidence>
<evidence type="ECO:0000259" key="6">
    <source>
        <dbReference type="PROSITE" id="PS51352"/>
    </source>
</evidence>
<protein>
    <submittedName>
        <fullName evidence="7">Thiol-disulfide isomerase/thioredoxin</fullName>
    </submittedName>
</protein>
<dbReference type="GO" id="GO:0030313">
    <property type="term" value="C:cell envelope"/>
    <property type="evidence" value="ECO:0007669"/>
    <property type="project" value="UniProtKB-SubCell"/>
</dbReference>
<dbReference type="CDD" id="cd02966">
    <property type="entry name" value="TlpA_like_family"/>
    <property type="match status" value="1"/>
</dbReference>
<dbReference type="EMBL" id="RSDW01000001">
    <property type="protein sequence ID" value="RSL17446.1"/>
    <property type="molecule type" value="Genomic_DNA"/>
</dbReference>
<keyword evidence="3" id="KW-1015">Disulfide bond</keyword>
<keyword evidence="2" id="KW-0201">Cytochrome c-type biogenesis</keyword>
<reference evidence="7 8" key="1">
    <citation type="submission" date="2018-12" db="EMBL/GenBank/DDBJ databases">
        <title>Sequencing of bacterial isolates from soil warming experiment in Harvard Forest, Massachusetts, USA.</title>
        <authorList>
            <person name="Deangelis K."/>
        </authorList>
    </citation>
    <scope>NUCLEOTIDE SEQUENCE [LARGE SCALE GENOMIC DNA]</scope>
    <source>
        <strain evidence="7 8">EB153</strain>
    </source>
</reference>
<gene>
    <name evidence="7" type="ORF">EDE15_2980</name>
</gene>
<dbReference type="PANTHER" id="PTHR42852:SF6">
    <property type="entry name" value="THIOL:DISULFIDE INTERCHANGE PROTEIN DSBE"/>
    <property type="match status" value="1"/>
</dbReference>
<dbReference type="Proteomes" id="UP000269669">
    <property type="component" value="Unassembled WGS sequence"/>
</dbReference>
<dbReference type="OrthoDB" id="9799347at2"/>
<feature type="domain" description="Thioredoxin" evidence="6">
    <location>
        <begin position="194"/>
        <end position="334"/>
    </location>
</feature>
<dbReference type="SUPFAM" id="SSF48452">
    <property type="entry name" value="TPR-like"/>
    <property type="match status" value="1"/>
</dbReference>
<evidence type="ECO:0000256" key="5">
    <source>
        <dbReference type="SAM" id="SignalP"/>
    </source>
</evidence>
<dbReference type="InterPro" id="IPR036249">
    <property type="entry name" value="Thioredoxin-like_sf"/>
</dbReference>
<dbReference type="Gene3D" id="1.25.40.10">
    <property type="entry name" value="Tetratricopeptide repeat domain"/>
    <property type="match status" value="1"/>
</dbReference>
<comment type="subcellular location">
    <subcellularLocation>
        <location evidence="1">Cell envelope</location>
    </subcellularLocation>
</comment>
<proteinExistence type="predicted"/>
<keyword evidence="4" id="KW-0676">Redox-active center</keyword>
<accession>A0A3R9NV25</accession>
<dbReference type="InterPro" id="IPR013740">
    <property type="entry name" value="Redoxin"/>
</dbReference>
<dbReference type="GO" id="GO:0017004">
    <property type="term" value="P:cytochrome complex assembly"/>
    <property type="evidence" value="ECO:0007669"/>
    <property type="project" value="UniProtKB-KW"/>
</dbReference>